<dbReference type="EMBL" id="AMFJ01000052">
    <property type="protein sequence ID" value="EKE30040.1"/>
    <property type="molecule type" value="Genomic_DNA"/>
</dbReference>
<dbReference type="SUPFAM" id="SSF54197">
    <property type="entry name" value="HIT-like"/>
    <property type="match status" value="1"/>
</dbReference>
<dbReference type="GO" id="GO:0003824">
    <property type="term" value="F:catalytic activity"/>
    <property type="evidence" value="ECO:0007669"/>
    <property type="project" value="InterPro"/>
</dbReference>
<organism evidence="3">
    <name type="scientific">uncultured bacterium</name>
    <name type="common">gcode 4</name>
    <dbReference type="NCBI Taxonomy" id="1234023"/>
    <lineage>
        <taxon>Bacteria</taxon>
        <taxon>environmental samples</taxon>
    </lineage>
</organism>
<protein>
    <recommendedName>
        <fullName evidence="2">HIT domain-containing protein</fullName>
    </recommendedName>
</protein>
<dbReference type="InterPro" id="IPR036265">
    <property type="entry name" value="HIT-like_sf"/>
</dbReference>
<reference evidence="3" key="1">
    <citation type="journal article" date="2012" name="Science">
        <title>Fermentation, hydrogen, and sulfur metabolism in multiple uncultivated bacterial phyla.</title>
        <authorList>
            <person name="Wrighton K.C."/>
            <person name="Thomas B.C."/>
            <person name="Sharon I."/>
            <person name="Miller C.S."/>
            <person name="Castelle C.J."/>
            <person name="VerBerkmoes N.C."/>
            <person name="Wilkins M.J."/>
            <person name="Hettich R.L."/>
            <person name="Lipton M.S."/>
            <person name="Williams K.H."/>
            <person name="Long P.E."/>
            <person name="Banfield J.F."/>
        </authorList>
    </citation>
    <scope>NUCLEOTIDE SEQUENCE [LARGE SCALE GENOMIC DNA]</scope>
</reference>
<sequence>MALYDSTTEKWDCLFCEIANWSIATPGIFWENEEFMAFLTIFPSVLWHTVIIPKSHYWSDVLSLPDDVLQRFILAAKEVSNILLSHFEDVGRVWLIMEWTWVDHAHIKLTPMHGTWHMKKWIWRQYLSNRSDWSDKYEWYIISTDWPRADDEVIKRLSEELRKINY</sequence>
<dbReference type="PROSITE" id="PS51084">
    <property type="entry name" value="HIT_2"/>
    <property type="match status" value="1"/>
</dbReference>
<evidence type="ECO:0000313" key="3">
    <source>
        <dbReference type="EMBL" id="EKE30040.1"/>
    </source>
</evidence>
<comment type="caution">
    <text evidence="3">The sequence shown here is derived from an EMBL/GenBank/DDBJ whole genome shotgun (WGS) entry which is preliminary data.</text>
</comment>
<name>K2H2E6_9BACT</name>
<accession>K2H2E6</accession>
<proteinExistence type="predicted"/>
<comment type="caution">
    <text evidence="1">Lacks conserved residue(s) required for the propagation of feature annotation.</text>
</comment>
<dbReference type="Gene3D" id="3.30.428.10">
    <property type="entry name" value="HIT-like"/>
    <property type="match status" value="1"/>
</dbReference>
<gene>
    <name evidence="3" type="ORF">ACD_2C00052G0001</name>
</gene>
<evidence type="ECO:0000256" key="1">
    <source>
        <dbReference type="PROSITE-ProRule" id="PRU00464"/>
    </source>
</evidence>
<dbReference type="GO" id="GO:0009117">
    <property type="term" value="P:nucleotide metabolic process"/>
    <property type="evidence" value="ECO:0007669"/>
    <property type="project" value="TreeGrafter"/>
</dbReference>
<dbReference type="AlphaFoldDB" id="K2H2E6"/>
<dbReference type="InterPro" id="IPR001310">
    <property type="entry name" value="Histidine_triad_HIT"/>
</dbReference>
<feature type="domain" description="HIT" evidence="2">
    <location>
        <begin position="14"/>
        <end position="121"/>
    </location>
</feature>
<evidence type="ECO:0000259" key="2">
    <source>
        <dbReference type="PROSITE" id="PS51084"/>
    </source>
</evidence>
<dbReference type="InterPro" id="IPR011146">
    <property type="entry name" value="HIT-like"/>
</dbReference>
<dbReference type="Pfam" id="PF01230">
    <property type="entry name" value="HIT"/>
    <property type="match status" value="1"/>
</dbReference>
<dbReference type="PANTHER" id="PTHR46648">
    <property type="entry name" value="HIT FAMILY PROTEIN 1"/>
    <property type="match status" value="1"/>
</dbReference>
<dbReference type="PANTHER" id="PTHR46648:SF1">
    <property type="entry name" value="ADENOSINE 5'-MONOPHOSPHORAMIDASE HNT1"/>
    <property type="match status" value="1"/>
</dbReference>